<keyword evidence="5" id="KW-0472">Membrane</keyword>
<evidence type="ECO:0000256" key="4">
    <source>
        <dbReference type="ARBA" id="ARBA00022729"/>
    </source>
</evidence>
<evidence type="ECO:0000313" key="11">
    <source>
        <dbReference type="Proteomes" id="UP001596109"/>
    </source>
</evidence>
<evidence type="ECO:0000259" key="8">
    <source>
        <dbReference type="Pfam" id="PF05504"/>
    </source>
</evidence>
<evidence type="ECO:0000259" key="9">
    <source>
        <dbReference type="Pfam" id="PF25198"/>
    </source>
</evidence>
<dbReference type="PANTHER" id="PTHR35789">
    <property type="entry name" value="SPORE GERMINATION PROTEIN B3"/>
    <property type="match status" value="1"/>
</dbReference>
<keyword evidence="6" id="KW-0564">Palmitate</keyword>
<dbReference type="Gene3D" id="3.30.300.210">
    <property type="entry name" value="Nutrient germinant receptor protein C, domain 3"/>
    <property type="match status" value="1"/>
</dbReference>
<feature type="domain" description="Spore germination GerAC-like C-terminal" evidence="8">
    <location>
        <begin position="202"/>
        <end position="364"/>
    </location>
</feature>
<comment type="subcellular location">
    <subcellularLocation>
        <location evidence="1">Membrane</location>
        <topology evidence="1">Lipid-anchor</topology>
    </subcellularLocation>
</comment>
<sequence>MKRLLFITSIVALMLLSGCMERGQHAYVEDLAMVSSIAFDYIDEKSVKMTVSIPHPTGASQEVTQHYSVDTELIQEGFVQISSKADKMVILNQLRTLLFSEEFAREGQVTEVIKHFYRNPKVGNNVQLGIVKGSAEEILKSDFPDKPSTDTYLYELLSPKLHTAFSPFTTMHDFLYTETNPIFYSTVPYLELEKDSVKIESIALFDSGKMIDTIAEKESSYIQALKGVVKLSPLEISFGEQDAKGKVHIELIKSKAKITSNKNMESPKVSLQLNLQGALSEYKGKRDLQKMREYKALEKEVSKQVKKEIEQLLAQLQKLEVDPIGISEEFRMYHKGKWTEELTKKIIQNVKYDVQVEFKLLNTGILK</sequence>
<gene>
    <name evidence="10" type="ORF">ACFPRA_13175</name>
</gene>
<name>A0ABW0TM26_9BACL</name>
<dbReference type="InterPro" id="IPR057336">
    <property type="entry name" value="GerAC_N"/>
</dbReference>
<reference evidence="11" key="1">
    <citation type="journal article" date="2019" name="Int. J. Syst. Evol. Microbiol.">
        <title>The Global Catalogue of Microorganisms (GCM) 10K type strain sequencing project: providing services to taxonomists for standard genome sequencing and annotation.</title>
        <authorList>
            <consortium name="The Broad Institute Genomics Platform"/>
            <consortium name="The Broad Institute Genome Sequencing Center for Infectious Disease"/>
            <person name="Wu L."/>
            <person name="Ma J."/>
        </authorList>
    </citation>
    <scope>NUCLEOTIDE SEQUENCE [LARGE SCALE GENOMIC DNA]</scope>
    <source>
        <strain evidence="11">CGMCC 4.1434</strain>
    </source>
</reference>
<evidence type="ECO:0000313" key="10">
    <source>
        <dbReference type="EMBL" id="MFC5589851.1"/>
    </source>
</evidence>
<keyword evidence="11" id="KW-1185">Reference proteome</keyword>
<dbReference type="PANTHER" id="PTHR35789:SF1">
    <property type="entry name" value="SPORE GERMINATION PROTEIN B3"/>
    <property type="match status" value="1"/>
</dbReference>
<evidence type="ECO:0000256" key="5">
    <source>
        <dbReference type="ARBA" id="ARBA00023136"/>
    </source>
</evidence>
<dbReference type="InterPro" id="IPR046953">
    <property type="entry name" value="Spore_GerAC-like_C"/>
</dbReference>
<evidence type="ECO:0000256" key="1">
    <source>
        <dbReference type="ARBA" id="ARBA00004635"/>
    </source>
</evidence>
<comment type="caution">
    <text evidence="10">The sequence shown here is derived from an EMBL/GenBank/DDBJ whole genome shotgun (WGS) entry which is preliminary data.</text>
</comment>
<evidence type="ECO:0000256" key="6">
    <source>
        <dbReference type="ARBA" id="ARBA00023139"/>
    </source>
</evidence>
<protein>
    <submittedName>
        <fullName evidence="10">Ger(X)C family spore germination protein</fullName>
    </submittedName>
</protein>
<evidence type="ECO:0000256" key="2">
    <source>
        <dbReference type="ARBA" id="ARBA00007886"/>
    </source>
</evidence>
<proteinExistence type="inferred from homology"/>
<dbReference type="RefSeq" id="WP_381435370.1">
    <property type="nucleotide sequence ID" value="NZ_JBHSNO010000006.1"/>
</dbReference>
<evidence type="ECO:0000256" key="7">
    <source>
        <dbReference type="ARBA" id="ARBA00023288"/>
    </source>
</evidence>
<dbReference type="Proteomes" id="UP001596109">
    <property type="component" value="Unassembled WGS sequence"/>
</dbReference>
<dbReference type="PROSITE" id="PS51257">
    <property type="entry name" value="PROKAR_LIPOPROTEIN"/>
    <property type="match status" value="1"/>
</dbReference>
<dbReference type="InterPro" id="IPR008844">
    <property type="entry name" value="Spore_GerAC-like"/>
</dbReference>
<feature type="domain" description="Spore germination protein N-terminal" evidence="9">
    <location>
        <begin position="28"/>
        <end position="191"/>
    </location>
</feature>
<dbReference type="InterPro" id="IPR038501">
    <property type="entry name" value="Spore_GerAC_C_sf"/>
</dbReference>
<evidence type="ECO:0000256" key="3">
    <source>
        <dbReference type="ARBA" id="ARBA00022544"/>
    </source>
</evidence>
<keyword evidence="3" id="KW-0309">Germination</keyword>
<dbReference type="Pfam" id="PF05504">
    <property type="entry name" value="Spore_GerAC"/>
    <property type="match status" value="1"/>
</dbReference>
<organism evidence="10 11">
    <name type="scientific">Sporosarcina soli</name>
    <dbReference type="NCBI Taxonomy" id="334736"/>
    <lineage>
        <taxon>Bacteria</taxon>
        <taxon>Bacillati</taxon>
        <taxon>Bacillota</taxon>
        <taxon>Bacilli</taxon>
        <taxon>Bacillales</taxon>
        <taxon>Caryophanaceae</taxon>
        <taxon>Sporosarcina</taxon>
    </lineage>
</organism>
<accession>A0ABW0TM26</accession>
<keyword evidence="4" id="KW-0732">Signal</keyword>
<dbReference type="EMBL" id="JBHSNO010000006">
    <property type="protein sequence ID" value="MFC5589851.1"/>
    <property type="molecule type" value="Genomic_DNA"/>
</dbReference>
<keyword evidence="7" id="KW-0449">Lipoprotein</keyword>
<comment type="similarity">
    <text evidence="2">Belongs to the GerABKC lipoprotein family.</text>
</comment>
<dbReference type="Pfam" id="PF25198">
    <property type="entry name" value="Spore_GerAC_N"/>
    <property type="match status" value="1"/>
</dbReference>
<dbReference type="NCBIfam" id="TIGR02887">
    <property type="entry name" value="spore_ger_x_C"/>
    <property type="match status" value="1"/>
</dbReference>